<evidence type="ECO:0000256" key="2">
    <source>
        <dbReference type="SAM" id="MobiDB-lite"/>
    </source>
</evidence>
<dbReference type="GO" id="GO:0003712">
    <property type="term" value="F:transcription coregulator activity"/>
    <property type="evidence" value="ECO:0007669"/>
    <property type="project" value="InterPro"/>
</dbReference>
<accession>A0AAD2G258</accession>
<keyword evidence="1" id="KW-0539">Nucleus</keyword>
<reference evidence="3" key="1">
    <citation type="submission" date="2023-08" db="EMBL/GenBank/DDBJ databases">
        <authorList>
            <person name="Audoor S."/>
            <person name="Bilcke G."/>
        </authorList>
    </citation>
    <scope>NUCLEOTIDE SEQUENCE</scope>
</reference>
<name>A0AAD2G258_9STRA</name>
<evidence type="ECO:0000313" key="3">
    <source>
        <dbReference type="EMBL" id="CAJ1959965.1"/>
    </source>
</evidence>
<comment type="caution">
    <text evidence="3">The sequence shown here is derived from an EMBL/GenBank/DDBJ whole genome shotgun (WGS) entry which is preliminary data.</text>
</comment>
<protein>
    <submittedName>
        <fullName evidence="3">Uncharacterized protein</fullName>
    </submittedName>
</protein>
<feature type="region of interest" description="Disordered" evidence="2">
    <location>
        <begin position="55"/>
        <end position="86"/>
    </location>
</feature>
<proteinExistence type="predicted"/>
<evidence type="ECO:0000313" key="4">
    <source>
        <dbReference type="Proteomes" id="UP001295423"/>
    </source>
</evidence>
<dbReference type="EMBL" id="CAKOGP040002036">
    <property type="protein sequence ID" value="CAJ1959965.1"/>
    <property type="molecule type" value="Genomic_DNA"/>
</dbReference>
<keyword evidence="4" id="KW-1185">Reference proteome</keyword>
<sequence length="180" mass="20439">MKIIINATRLRTISDGSSSIPTGLPMVKNRPLHADRPRQPAVTLAASVVIAKRNRDSKIAKKQRKSTTTSTAGAIQHHSRTSSNKKPFCLDFNGNWRSEADMPARRIIIQKIVRSIRTRRPYAPQLLKRQLPMIVKRIEEALYKNAPSMEIYSDHSTLELRLEILARQVQEQAAATRNQH</sequence>
<evidence type="ECO:0000256" key="1">
    <source>
        <dbReference type="ARBA" id="ARBA00023242"/>
    </source>
</evidence>
<dbReference type="Proteomes" id="UP001295423">
    <property type="component" value="Unassembled WGS sequence"/>
</dbReference>
<dbReference type="InterPro" id="IPR036529">
    <property type="entry name" value="KIX_dom_sf"/>
</dbReference>
<dbReference type="AlphaFoldDB" id="A0AAD2G258"/>
<dbReference type="Gene3D" id="1.10.246.20">
    <property type="entry name" value="Coactivator CBP, KIX domain"/>
    <property type="match status" value="1"/>
</dbReference>
<gene>
    <name evidence="3" type="ORF">CYCCA115_LOCUS18382</name>
</gene>
<organism evidence="3 4">
    <name type="scientific">Cylindrotheca closterium</name>
    <dbReference type="NCBI Taxonomy" id="2856"/>
    <lineage>
        <taxon>Eukaryota</taxon>
        <taxon>Sar</taxon>
        <taxon>Stramenopiles</taxon>
        <taxon>Ochrophyta</taxon>
        <taxon>Bacillariophyta</taxon>
        <taxon>Bacillariophyceae</taxon>
        <taxon>Bacillariophycidae</taxon>
        <taxon>Bacillariales</taxon>
        <taxon>Bacillariaceae</taxon>
        <taxon>Cylindrotheca</taxon>
    </lineage>
</organism>
<dbReference type="GO" id="GO:0006355">
    <property type="term" value="P:regulation of DNA-templated transcription"/>
    <property type="evidence" value="ECO:0007669"/>
    <property type="project" value="InterPro"/>
</dbReference>